<dbReference type="GO" id="GO:0005737">
    <property type="term" value="C:cytoplasm"/>
    <property type="evidence" value="ECO:0007669"/>
    <property type="project" value="InterPro"/>
</dbReference>
<evidence type="ECO:0000256" key="1">
    <source>
        <dbReference type="ARBA" id="ARBA00010007"/>
    </source>
</evidence>
<evidence type="ECO:0000259" key="2">
    <source>
        <dbReference type="PROSITE" id="PS50404"/>
    </source>
</evidence>
<dbReference type="InterPro" id="IPR034333">
    <property type="entry name" value="GST_Zeta_N"/>
</dbReference>
<dbReference type="PANTHER" id="PTHR42673">
    <property type="entry name" value="MALEYLACETOACETATE ISOMERASE"/>
    <property type="match status" value="1"/>
</dbReference>
<organism evidence="4 5">
    <name type="scientific">Neorhizobium galegae bv. officinalis</name>
    <dbReference type="NCBI Taxonomy" id="323656"/>
    <lineage>
        <taxon>Bacteria</taxon>
        <taxon>Pseudomonadati</taxon>
        <taxon>Pseudomonadota</taxon>
        <taxon>Alphaproteobacteria</taxon>
        <taxon>Hyphomicrobiales</taxon>
        <taxon>Rhizobiaceae</taxon>
        <taxon>Rhizobium/Agrobacterium group</taxon>
        <taxon>Neorhizobium</taxon>
    </lineage>
</organism>
<dbReference type="AlphaFoldDB" id="A0A0T7FND5"/>
<proteinExistence type="inferred from homology"/>
<dbReference type="GO" id="GO:0006559">
    <property type="term" value="P:L-phenylalanine catabolic process"/>
    <property type="evidence" value="ECO:0007669"/>
    <property type="project" value="TreeGrafter"/>
</dbReference>
<dbReference type="InterPro" id="IPR004045">
    <property type="entry name" value="Glutathione_S-Trfase_N"/>
</dbReference>
<dbReference type="PANTHER" id="PTHR42673:SF4">
    <property type="entry name" value="MALEYLACETOACETATE ISOMERASE"/>
    <property type="match status" value="1"/>
</dbReference>
<evidence type="ECO:0000259" key="3">
    <source>
        <dbReference type="PROSITE" id="PS50405"/>
    </source>
</evidence>
<dbReference type="InterPro" id="IPR034330">
    <property type="entry name" value="GST_Zeta_C"/>
</dbReference>
<dbReference type="Gene3D" id="3.40.30.10">
    <property type="entry name" value="Glutaredoxin"/>
    <property type="match status" value="1"/>
</dbReference>
<dbReference type="OrthoDB" id="509852at2"/>
<dbReference type="InterPro" id="IPR005955">
    <property type="entry name" value="GST_Zeta"/>
</dbReference>
<dbReference type="PROSITE" id="PS50405">
    <property type="entry name" value="GST_CTER"/>
    <property type="match status" value="1"/>
</dbReference>
<dbReference type="PROSITE" id="PS50404">
    <property type="entry name" value="GST_NTER"/>
    <property type="match status" value="1"/>
</dbReference>
<dbReference type="SUPFAM" id="SSF47616">
    <property type="entry name" value="GST C-terminal domain-like"/>
    <property type="match status" value="1"/>
</dbReference>
<dbReference type="SFLD" id="SFLDG00358">
    <property type="entry name" value="Main_(cytGST)"/>
    <property type="match status" value="1"/>
</dbReference>
<dbReference type="Gene3D" id="1.20.1050.10">
    <property type="match status" value="1"/>
</dbReference>
<dbReference type="RefSeq" id="WP_046667487.1">
    <property type="nucleotide sequence ID" value="NZ_CCRH01000009.1"/>
</dbReference>
<evidence type="ECO:0000313" key="4">
    <source>
        <dbReference type="EMBL" id="CDZ36530.1"/>
    </source>
</evidence>
<name>A0A0T7FND5_NEOGA</name>
<dbReference type="SUPFAM" id="SSF52833">
    <property type="entry name" value="Thioredoxin-like"/>
    <property type="match status" value="1"/>
</dbReference>
<dbReference type="GO" id="GO:0006749">
    <property type="term" value="P:glutathione metabolic process"/>
    <property type="evidence" value="ECO:0007669"/>
    <property type="project" value="TreeGrafter"/>
</dbReference>
<sequence length="216" mass="23873">MSDTVLYDYWRSSASYRLRIALNMAAETFRTVPVDILAKEHRAQEHLARNPQGLVPVLEIDGHSFTQSLAVIEYLDETRGGAFLPGDSVGRQRVRALSYVIAMEIHPVCNTHVVGHVLSLTGGGDDARLAWMQKFIGEGLAAFEILLNSPSTDTFCHGDRPGMADICLVPQVYNARRWSVDLSACPKLVEIADRCAELKPFANAHPDKARSDRAAR</sequence>
<dbReference type="SFLD" id="SFLDS00019">
    <property type="entry name" value="Glutathione_Transferase_(cytos"/>
    <property type="match status" value="1"/>
</dbReference>
<dbReference type="NCBIfam" id="TIGR01262">
    <property type="entry name" value="maiA"/>
    <property type="match status" value="1"/>
</dbReference>
<feature type="domain" description="GST N-terminal" evidence="2">
    <location>
        <begin position="2"/>
        <end position="83"/>
    </location>
</feature>
<dbReference type="GO" id="GO:0016034">
    <property type="term" value="F:maleylacetoacetate isomerase activity"/>
    <property type="evidence" value="ECO:0007669"/>
    <property type="project" value="TreeGrafter"/>
</dbReference>
<dbReference type="CDD" id="cd03191">
    <property type="entry name" value="GST_C_Zeta"/>
    <property type="match status" value="1"/>
</dbReference>
<evidence type="ECO:0000313" key="5">
    <source>
        <dbReference type="Proteomes" id="UP000046176"/>
    </source>
</evidence>
<dbReference type="EMBL" id="CCRH01000009">
    <property type="protein sequence ID" value="CDZ36530.1"/>
    <property type="molecule type" value="Genomic_DNA"/>
</dbReference>
<dbReference type="CDD" id="cd03042">
    <property type="entry name" value="GST_N_Zeta"/>
    <property type="match status" value="1"/>
</dbReference>
<dbReference type="InterPro" id="IPR036282">
    <property type="entry name" value="Glutathione-S-Trfase_C_sf"/>
</dbReference>
<dbReference type="Pfam" id="PF02798">
    <property type="entry name" value="GST_N"/>
    <property type="match status" value="1"/>
</dbReference>
<protein>
    <submittedName>
        <fullName evidence="4">Maleylacetoacetate isomerase</fullName>
    </submittedName>
</protein>
<comment type="similarity">
    <text evidence="1">Belongs to the GST superfamily. Zeta family.</text>
</comment>
<keyword evidence="4" id="KW-0413">Isomerase</keyword>
<dbReference type="GO" id="GO:0004364">
    <property type="term" value="F:glutathione transferase activity"/>
    <property type="evidence" value="ECO:0007669"/>
    <property type="project" value="TreeGrafter"/>
</dbReference>
<dbReference type="Proteomes" id="UP000046176">
    <property type="component" value="Unassembled WGS sequence"/>
</dbReference>
<feature type="domain" description="GST C-terminal" evidence="3">
    <location>
        <begin position="87"/>
        <end position="215"/>
    </location>
</feature>
<gene>
    <name evidence="4" type="ORF">NGAL_HAMBI1145_33890</name>
</gene>
<reference evidence="4 5" key="1">
    <citation type="submission" date="2014-08" db="EMBL/GenBank/DDBJ databases">
        <authorList>
            <person name="Chen Y.-H."/>
        </authorList>
    </citation>
    <scope>NUCLEOTIDE SEQUENCE [LARGE SCALE GENOMIC DNA]</scope>
</reference>
<dbReference type="InterPro" id="IPR010987">
    <property type="entry name" value="Glutathione-S-Trfase_C-like"/>
</dbReference>
<accession>A0A0T7FND5</accession>
<dbReference type="InterPro" id="IPR036249">
    <property type="entry name" value="Thioredoxin-like_sf"/>
</dbReference>
<dbReference type="InterPro" id="IPR040079">
    <property type="entry name" value="Glutathione_S-Trfase"/>
</dbReference>